<keyword evidence="2" id="KW-1185">Reference proteome</keyword>
<gene>
    <name evidence="1" type="ORF">T03_16229</name>
</gene>
<comment type="caution">
    <text evidence="1">The sequence shown here is derived from an EMBL/GenBank/DDBJ whole genome shotgun (WGS) entry which is preliminary data.</text>
</comment>
<protein>
    <submittedName>
        <fullName evidence="1">Uncharacterized protein</fullName>
    </submittedName>
</protein>
<organism evidence="1 2">
    <name type="scientific">Trichinella britovi</name>
    <name type="common">Parasitic roundworm</name>
    <dbReference type="NCBI Taxonomy" id="45882"/>
    <lineage>
        <taxon>Eukaryota</taxon>
        <taxon>Metazoa</taxon>
        <taxon>Ecdysozoa</taxon>
        <taxon>Nematoda</taxon>
        <taxon>Enoplea</taxon>
        <taxon>Dorylaimia</taxon>
        <taxon>Trichinellida</taxon>
        <taxon>Trichinellidae</taxon>
        <taxon>Trichinella</taxon>
    </lineage>
</organism>
<accession>A0A0V0Z201</accession>
<evidence type="ECO:0000313" key="2">
    <source>
        <dbReference type="Proteomes" id="UP000054653"/>
    </source>
</evidence>
<dbReference type="Proteomes" id="UP000054653">
    <property type="component" value="Unassembled WGS sequence"/>
</dbReference>
<dbReference type="AlphaFoldDB" id="A0A0V0Z201"/>
<reference evidence="1 2" key="1">
    <citation type="submission" date="2015-01" db="EMBL/GenBank/DDBJ databases">
        <title>Evolution of Trichinella species and genotypes.</title>
        <authorList>
            <person name="Korhonen P.K."/>
            <person name="Edoardo P."/>
            <person name="Giuseppe L.R."/>
            <person name="Gasser R.B."/>
        </authorList>
    </citation>
    <scope>NUCLEOTIDE SEQUENCE [LARGE SCALE GENOMIC DNA]</scope>
    <source>
        <strain evidence="1">ISS120</strain>
    </source>
</reference>
<sequence>MDFLGPLEGTVIQRLPLHFGRLRLLLKMDRGVSNALPSGHGICRCIGWQLVWEIRRAHSPALRSKEEL</sequence>
<name>A0A0V0Z201_TRIBR</name>
<dbReference type="EMBL" id="JYDI01004524">
    <property type="protein sequence ID" value="KRY06323.1"/>
    <property type="molecule type" value="Genomic_DNA"/>
</dbReference>
<evidence type="ECO:0000313" key="1">
    <source>
        <dbReference type="EMBL" id="KRY06323.1"/>
    </source>
</evidence>
<proteinExistence type="predicted"/>
<dbReference type="STRING" id="45882.A0A0V0Z201"/>